<dbReference type="AlphaFoldDB" id="A0A2H0XBB6"/>
<keyword evidence="1" id="KW-0472">Membrane</keyword>
<protein>
    <submittedName>
        <fullName evidence="2">Uncharacterized protein</fullName>
    </submittedName>
</protein>
<keyword evidence="1" id="KW-1133">Transmembrane helix</keyword>
<name>A0A2H0XBB6_UNCKA</name>
<feature type="transmembrane region" description="Helical" evidence="1">
    <location>
        <begin position="25"/>
        <end position="47"/>
    </location>
</feature>
<sequence>MLLSKFNLNKDSHINNEISLVMEELLNFIVPIILVALSLAISALYISPTYKSLSGLKEEIGAKTQEVSVLQAKVDQLKSLQENKGLVVNDLVKLSWALEERDKVPELSQQVLLMSKDAGVAFSSLDYSSANRGGNQASSPASANTPDPELYREEKVNVSVNSANLVTLTRFLKIAENSIRLFKVESLRVSTREAVKDASLVMSSPYLNPSFSSYSQSSAPINLKDGAYRGFMTNLDTFSNYAQKIDATLPKI</sequence>
<proteinExistence type="predicted"/>
<accession>A0A2H0XBB6</accession>
<organism evidence="2 3">
    <name type="scientific">candidate division WWE3 bacterium CG08_land_8_20_14_0_20_41_10</name>
    <dbReference type="NCBI Taxonomy" id="1975085"/>
    <lineage>
        <taxon>Bacteria</taxon>
        <taxon>Katanobacteria</taxon>
    </lineage>
</organism>
<comment type="caution">
    <text evidence="2">The sequence shown here is derived from an EMBL/GenBank/DDBJ whole genome shotgun (WGS) entry which is preliminary data.</text>
</comment>
<reference evidence="3" key="1">
    <citation type="submission" date="2017-09" db="EMBL/GenBank/DDBJ databases">
        <title>Depth-based differentiation of microbial function through sediment-hosted aquifers and enrichment of novel symbionts in the deep terrestrial subsurface.</title>
        <authorList>
            <person name="Probst A.J."/>
            <person name="Ladd B."/>
            <person name="Jarett J.K."/>
            <person name="Geller-Mcgrath D.E."/>
            <person name="Sieber C.M.K."/>
            <person name="Emerson J.B."/>
            <person name="Anantharaman K."/>
            <person name="Thomas B.C."/>
            <person name="Malmstrom R."/>
            <person name="Stieglmeier M."/>
            <person name="Klingl A."/>
            <person name="Woyke T."/>
            <person name="Ryan C.M."/>
            <person name="Banfield J.F."/>
        </authorList>
    </citation>
    <scope>NUCLEOTIDE SEQUENCE [LARGE SCALE GENOMIC DNA]</scope>
</reference>
<evidence type="ECO:0000313" key="3">
    <source>
        <dbReference type="Proteomes" id="UP000231252"/>
    </source>
</evidence>
<dbReference type="EMBL" id="PEYU01000083">
    <property type="protein sequence ID" value="PIS22105.1"/>
    <property type="molecule type" value="Genomic_DNA"/>
</dbReference>
<dbReference type="Proteomes" id="UP000231252">
    <property type="component" value="Unassembled WGS sequence"/>
</dbReference>
<evidence type="ECO:0000313" key="2">
    <source>
        <dbReference type="EMBL" id="PIS22105.1"/>
    </source>
</evidence>
<evidence type="ECO:0000256" key="1">
    <source>
        <dbReference type="SAM" id="Phobius"/>
    </source>
</evidence>
<gene>
    <name evidence="2" type="ORF">COT50_03765</name>
</gene>
<keyword evidence="1" id="KW-0812">Transmembrane</keyword>